<reference evidence="2" key="1">
    <citation type="submission" date="2024-05" db="EMBL/GenBank/DDBJ databases">
        <title>Metabacillus sp. nov., isolated from the rhizosphere soil of tomato plants.</title>
        <authorList>
            <person name="Ma R."/>
        </authorList>
    </citation>
    <scope>NUCLEOTIDE SEQUENCE</scope>
    <source>
        <strain evidence="2">DBTR6</strain>
    </source>
</reference>
<feature type="domain" description="Beta-lactamase-related" evidence="1">
    <location>
        <begin position="52"/>
        <end position="331"/>
    </location>
</feature>
<gene>
    <name evidence="2" type="ORF">K9V48_23620</name>
</gene>
<protein>
    <submittedName>
        <fullName evidence="2">Beta-lactamase family protein</fullName>
    </submittedName>
</protein>
<dbReference type="InterPro" id="IPR050789">
    <property type="entry name" value="Diverse_Enzym_Activities"/>
</dbReference>
<dbReference type="InterPro" id="IPR001466">
    <property type="entry name" value="Beta-lactam-related"/>
</dbReference>
<dbReference type="InterPro" id="IPR012338">
    <property type="entry name" value="Beta-lactam/transpept-like"/>
</dbReference>
<evidence type="ECO:0000259" key="1">
    <source>
        <dbReference type="Pfam" id="PF00144"/>
    </source>
</evidence>
<name>A0ABS7UYB8_9BACI</name>
<evidence type="ECO:0000313" key="3">
    <source>
        <dbReference type="Proteomes" id="UP001165287"/>
    </source>
</evidence>
<evidence type="ECO:0000313" key="2">
    <source>
        <dbReference type="EMBL" id="MBZ5753131.1"/>
    </source>
</evidence>
<dbReference type="SUPFAM" id="SSF56601">
    <property type="entry name" value="beta-lactamase/transpeptidase-like"/>
    <property type="match status" value="1"/>
</dbReference>
<proteinExistence type="predicted"/>
<dbReference type="EMBL" id="JAIQUM010000087">
    <property type="protein sequence ID" value="MBZ5753131.1"/>
    <property type="molecule type" value="Genomic_DNA"/>
</dbReference>
<dbReference type="Gene3D" id="3.40.710.10">
    <property type="entry name" value="DD-peptidase/beta-lactamase superfamily"/>
    <property type="match status" value="1"/>
</dbReference>
<accession>A0ABS7UYB8</accession>
<keyword evidence="3" id="KW-1185">Reference proteome</keyword>
<comment type="caution">
    <text evidence="2">The sequence shown here is derived from an EMBL/GenBank/DDBJ whole genome shotgun (WGS) entry which is preliminary data.</text>
</comment>
<dbReference type="RefSeq" id="WP_224141562.1">
    <property type="nucleotide sequence ID" value="NZ_JAIQUM010000087.1"/>
</dbReference>
<sequence length="347" mass="39431">MDINKAPKFEKIFNKTMNSKLIHEGIVYIEDTNGDFSWCKGYGGKEIDSSLLMASITKLFTTACILILQEQGKLSLNNKISEFIDKDTLSGLHIYKSKEYSFELFISDLLFQVSGLPDKFEEKKNSTKRKVINQDFPFSFGELLHWTKELKPHFAPRTKGKAYYSDINFDLLGEIIEKVNGTTLAEAYQQLIFIPLRLEHTYLPQSEEDFVPNIYYKDQVLKRPKFICSCRASGGAVTTAREMMIFIKAFYGGKLFNKEIFDALTYYKKLQITMGPICYGGGFMRIALGGLLMPFMEKGDLLGHSGSTGSFAFYYPQKDLFFVGDVNQFANPALPIRLSMQLATGVK</sequence>
<dbReference type="PANTHER" id="PTHR43283">
    <property type="entry name" value="BETA-LACTAMASE-RELATED"/>
    <property type="match status" value="1"/>
</dbReference>
<dbReference type="Proteomes" id="UP001165287">
    <property type="component" value="Unassembled WGS sequence"/>
</dbReference>
<organism evidence="2 3">
    <name type="scientific">Metabacillus rhizolycopersici</name>
    <dbReference type="NCBI Taxonomy" id="2875709"/>
    <lineage>
        <taxon>Bacteria</taxon>
        <taxon>Bacillati</taxon>
        <taxon>Bacillota</taxon>
        <taxon>Bacilli</taxon>
        <taxon>Bacillales</taxon>
        <taxon>Bacillaceae</taxon>
        <taxon>Metabacillus</taxon>
    </lineage>
</organism>
<dbReference type="Pfam" id="PF00144">
    <property type="entry name" value="Beta-lactamase"/>
    <property type="match status" value="1"/>
</dbReference>